<feature type="binding site" evidence="6">
    <location>
        <position position="139"/>
    </location>
    <ligand>
        <name>(6S)-NADPHX</name>
        <dbReference type="ChEBI" id="CHEBI:64076"/>
    </ligand>
</feature>
<dbReference type="PANTHER" id="PTHR12592">
    <property type="entry name" value="ATP-DEPENDENT (S)-NAD(P)H-HYDRATE DEHYDRATASE FAMILY MEMBER"/>
    <property type="match status" value="1"/>
</dbReference>
<dbReference type="GO" id="GO:0046496">
    <property type="term" value="P:nicotinamide nucleotide metabolic process"/>
    <property type="evidence" value="ECO:0007669"/>
    <property type="project" value="UniProtKB-UniRule"/>
</dbReference>
<dbReference type="InterPro" id="IPR000631">
    <property type="entry name" value="CARKD"/>
</dbReference>
<evidence type="ECO:0000313" key="9">
    <source>
        <dbReference type="Proteomes" id="UP000298488"/>
    </source>
</evidence>
<dbReference type="Pfam" id="PF01256">
    <property type="entry name" value="Carb_kinase"/>
    <property type="match status" value="1"/>
</dbReference>
<dbReference type="SUPFAM" id="SSF53613">
    <property type="entry name" value="Ribokinase-like"/>
    <property type="match status" value="1"/>
</dbReference>
<evidence type="ECO:0000256" key="4">
    <source>
        <dbReference type="ARBA" id="ARBA00023027"/>
    </source>
</evidence>
<comment type="cofactor">
    <cofactor evidence="6">
        <name>Mg(2+)</name>
        <dbReference type="ChEBI" id="CHEBI:18420"/>
    </cofactor>
</comment>
<dbReference type="HAMAP" id="MF_01965">
    <property type="entry name" value="NADHX_dehydratase"/>
    <property type="match status" value="1"/>
</dbReference>
<keyword evidence="2 6" id="KW-0067">ATP-binding</keyword>
<name>A0A4R8VFJ6_9MICO</name>
<dbReference type="EMBL" id="SOFI01000003">
    <property type="protein sequence ID" value="TFB80607.1"/>
    <property type="molecule type" value="Genomic_DNA"/>
</dbReference>
<comment type="caution">
    <text evidence="8">The sequence shown here is derived from an EMBL/GenBank/DDBJ whole genome shotgun (WGS) entry which is preliminary data.</text>
</comment>
<proteinExistence type="inferred from homology"/>
<protein>
    <recommendedName>
        <fullName evidence="6">ADP-dependent (S)-NAD(P)H-hydrate dehydratase</fullName>
        <ecNumber evidence="6">4.2.1.136</ecNumber>
    </recommendedName>
    <alternativeName>
        <fullName evidence="6">ADP-dependent NAD(P)HX dehydratase</fullName>
    </alternativeName>
</protein>
<dbReference type="PROSITE" id="PS51383">
    <property type="entry name" value="YJEF_C_3"/>
    <property type="match status" value="1"/>
</dbReference>
<keyword evidence="4 6" id="KW-0520">NAD</keyword>
<comment type="subunit">
    <text evidence="6">Homotetramer.</text>
</comment>
<dbReference type="InterPro" id="IPR029056">
    <property type="entry name" value="Ribokinase-like"/>
</dbReference>
<dbReference type="PANTHER" id="PTHR12592:SF0">
    <property type="entry name" value="ATP-DEPENDENT (S)-NAD(P)H-HYDRATE DEHYDRATASE"/>
    <property type="match status" value="1"/>
</dbReference>
<keyword evidence="9" id="KW-1185">Reference proteome</keyword>
<dbReference type="EC" id="4.2.1.136" evidence="6"/>
<comment type="similarity">
    <text evidence="6">Belongs to the NnrD/CARKD family.</text>
</comment>
<evidence type="ECO:0000256" key="2">
    <source>
        <dbReference type="ARBA" id="ARBA00022840"/>
    </source>
</evidence>
<keyword evidence="3 6" id="KW-0521">NADP</keyword>
<dbReference type="GO" id="GO:0005524">
    <property type="term" value="F:ATP binding"/>
    <property type="evidence" value="ECO:0007669"/>
    <property type="project" value="UniProtKB-KW"/>
</dbReference>
<feature type="binding site" evidence="6">
    <location>
        <begin position="176"/>
        <end position="180"/>
    </location>
    <ligand>
        <name>AMP</name>
        <dbReference type="ChEBI" id="CHEBI:456215"/>
    </ligand>
</feature>
<dbReference type="GO" id="GO:0052856">
    <property type="term" value="F:NAD(P)HX epimerase activity"/>
    <property type="evidence" value="ECO:0007669"/>
    <property type="project" value="TreeGrafter"/>
</dbReference>
<organism evidence="8 9">
    <name type="scientific">Terrimesophilobacter mesophilus</name>
    <dbReference type="NCBI Taxonomy" id="433647"/>
    <lineage>
        <taxon>Bacteria</taxon>
        <taxon>Bacillati</taxon>
        <taxon>Actinomycetota</taxon>
        <taxon>Actinomycetes</taxon>
        <taxon>Micrococcales</taxon>
        <taxon>Microbacteriaceae</taxon>
        <taxon>Terrimesophilobacter</taxon>
    </lineage>
</organism>
<dbReference type="Proteomes" id="UP000298488">
    <property type="component" value="Unassembled WGS sequence"/>
</dbReference>
<accession>A0A4R8VFJ6</accession>
<evidence type="ECO:0000256" key="5">
    <source>
        <dbReference type="ARBA" id="ARBA00023239"/>
    </source>
</evidence>
<dbReference type="GO" id="GO:0110051">
    <property type="term" value="P:metabolite repair"/>
    <property type="evidence" value="ECO:0007669"/>
    <property type="project" value="TreeGrafter"/>
</dbReference>
<dbReference type="Gene3D" id="3.40.1190.20">
    <property type="match status" value="1"/>
</dbReference>
<feature type="binding site" evidence="6">
    <location>
        <position position="204"/>
    </location>
    <ligand>
        <name>AMP</name>
        <dbReference type="ChEBI" id="CHEBI:456215"/>
    </ligand>
</feature>
<feature type="domain" description="YjeF C-terminal" evidence="7">
    <location>
        <begin position="8"/>
        <end position="269"/>
    </location>
</feature>
<dbReference type="AlphaFoldDB" id="A0A4R8VFJ6"/>
<evidence type="ECO:0000259" key="7">
    <source>
        <dbReference type="PROSITE" id="PS51383"/>
    </source>
</evidence>
<dbReference type="RefSeq" id="WP_104096458.1">
    <property type="nucleotide sequence ID" value="NZ_JACHBP010000001.1"/>
</dbReference>
<dbReference type="OrthoDB" id="9806925at2"/>
<comment type="function">
    <text evidence="6">Catalyzes the dehydration of the S-form of NAD(P)HX at the expense of ADP, which is converted to AMP. Together with NAD(P)HX epimerase, which catalyzes the epimerization of the S- and R-forms, the enzyme allows the repair of both epimers of NAD(P)HX, a damaged form of NAD(P)H that is a result of enzymatic or heat-dependent hydration.</text>
</comment>
<evidence type="ECO:0000256" key="1">
    <source>
        <dbReference type="ARBA" id="ARBA00022741"/>
    </source>
</evidence>
<keyword evidence="1 6" id="KW-0547">Nucleotide-binding</keyword>
<feature type="binding site" evidence="6">
    <location>
        <position position="93"/>
    </location>
    <ligand>
        <name>(6S)-NADPHX</name>
        <dbReference type="ChEBI" id="CHEBI:64076"/>
    </ligand>
</feature>
<feature type="binding site" evidence="6">
    <location>
        <position position="43"/>
    </location>
    <ligand>
        <name>(6S)-NADPHX</name>
        <dbReference type="ChEBI" id="CHEBI:64076"/>
    </ligand>
</feature>
<dbReference type="GO" id="GO:0052855">
    <property type="term" value="F:ADP-dependent NAD(P)H-hydrate dehydratase activity"/>
    <property type="evidence" value="ECO:0007669"/>
    <property type="project" value="UniProtKB-UniRule"/>
</dbReference>
<feature type="binding site" evidence="6">
    <location>
        <position position="205"/>
    </location>
    <ligand>
        <name>(6S)-NADPHX</name>
        <dbReference type="ChEBI" id="CHEBI:64076"/>
    </ligand>
</feature>
<evidence type="ECO:0000313" key="8">
    <source>
        <dbReference type="EMBL" id="TFB80607.1"/>
    </source>
</evidence>
<dbReference type="CDD" id="cd01171">
    <property type="entry name" value="YXKO-related"/>
    <property type="match status" value="1"/>
</dbReference>
<evidence type="ECO:0000256" key="3">
    <source>
        <dbReference type="ARBA" id="ARBA00022857"/>
    </source>
</evidence>
<comment type="catalytic activity">
    <reaction evidence="6">
        <text>(6S)-NADHX + ADP = AMP + phosphate + NADH + H(+)</text>
        <dbReference type="Rhea" id="RHEA:32223"/>
        <dbReference type="ChEBI" id="CHEBI:15378"/>
        <dbReference type="ChEBI" id="CHEBI:43474"/>
        <dbReference type="ChEBI" id="CHEBI:57945"/>
        <dbReference type="ChEBI" id="CHEBI:64074"/>
        <dbReference type="ChEBI" id="CHEBI:456215"/>
        <dbReference type="ChEBI" id="CHEBI:456216"/>
        <dbReference type="EC" id="4.2.1.136"/>
    </reaction>
</comment>
<keyword evidence="5 6" id="KW-0456">Lyase</keyword>
<evidence type="ECO:0000256" key="6">
    <source>
        <dbReference type="HAMAP-Rule" id="MF_01965"/>
    </source>
</evidence>
<reference evidence="8 9" key="1">
    <citation type="submission" date="2019-03" db="EMBL/GenBank/DDBJ databases">
        <title>Genomics of glacier-inhabiting Cryobacterium strains.</title>
        <authorList>
            <person name="Liu Q."/>
            <person name="Xin Y.-H."/>
        </authorList>
    </citation>
    <scope>NUCLEOTIDE SEQUENCE [LARGE SCALE GENOMIC DNA]</scope>
    <source>
        <strain evidence="8 9">CGMCC 1.10440</strain>
    </source>
</reference>
<gene>
    <name evidence="6" type="primary">nnrD</name>
    <name evidence="8" type="ORF">E3N84_11540</name>
</gene>
<comment type="catalytic activity">
    <reaction evidence="6">
        <text>(6S)-NADPHX + ADP = AMP + phosphate + NADPH + H(+)</text>
        <dbReference type="Rhea" id="RHEA:32235"/>
        <dbReference type="ChEBI" id="CHEBI:15378"/>
        <dbReference type="ChEBI" id="CHEBI:43474"/>
        <dbReference type="ChEBI" id="CHEBI:57783"/>
        <dbReference type="ChEBI" id="CHEBI:64076"/>
        <dbReference type="ChEBI" id="CHEBI:456215"/>
        <dbReference type="ChEBI" id="CHEBI:456216"/>
        <dbReference type="EC" id="4.2.1.136"/>
    </reaction>
</comment>
<sequence length="271" mass="27380">MTGFIEWTSADARDLVAVPREWDDKYSHGVLGVITGSDEYPGAAVLGVDAAVHTGVGMVRYLGPDRPTSLVLARRPEVVTVDGRVQAWLIGSGMDASTDDTLTAARMATALASGHPLVLDAGAIGASGDAVGPAVITPHHSELARALHVDVAEVAAEPEVWAQRAADSLGMTVMLKGHTTLVCGEGGSFSVTAPTSWLATAGTGDALAGILGALVATHARQLADDAGILARLAATAALLHGQSAGRAGAGGPFTVLGLNECIPATIAALQE</sequence>